<evidence type="ECO:0000256" key="7">
    <source>
        <dbReference type="SAM" id="Phobius"/>
    </source>
</evidence>
<dbReference type="RefSeq" id="WP_085441963.1">
    <property type="nucleotide sequence ID" value="NZ_LVJN01000018.1"/>
</dbReference>
<comment type="subcellular location">
    <subcellularLocation>
        <location evidence="1">Cell inner membrane</location>
        <topology evidence="1">Multi-pass membrane protein</topology>
    </subcellularLocation>
</comment>
<feature type="domain" description="HAMP" evidence="10">
    <location>
        <begin position="270"/>
        <end position="323"/>
    </location>
</feature>
<name>A0A1Y2K984_9PROT</name>
<dbReference type="PROSITE" id="PS50111">
    <property type="entry name" value="CHEMOTAXIS_TRANSDUC_2"/>
    <property type="match status" value="1"/>
</dbReference>
<keyword evidence="2" id="KW-0997">Cell inner membrane</keyword>
<protein>
    <submittedName>
        <fullName evidence="11">Putative methyl-accepting chemotaxis sensory transducer</fullName>
    </submittedName>
</protein>
<evidence type="ECO:0000313" key="12">
    <source>
        <dbReference type="Proteomes" id="UP000194003"/>
    </source>
</evidence>
<dbReference type="SMART" id="SM00304">
    <property type="entry name" value="HAMP"/>
    <property type="match status" value="1"/>
</dbReference>
<dbReference type="CDD" id="cd06225">
    <property type="entry name" value="HAMP"/>
    <property type="match status" value="1"/>
</dbReference>
<evidence type="ECO:0000259" key="9">
    <source>
        <dbReference type="PROSITE" id="PS50192"/>
    </source>
</evidence>
<evidence type="ECO:0000256" key="4">
    <source>
        <dbReference type="ARBA" id="ARBA00029447"/>
    </source>
</evidence>
<dbReference type="Gene3D" id="6.10.340.10">
    <property type="match status" value="1"/>
</dbReference>
<dbReference type="PANTHER" id="PTHR32089">
    <property type="entry name" value="METHYL-ACCEPTING CHEMOTAXIS PROTEIN MCPB"/>
    <property type="match status" value="1"/>
</dbReference>
<dbReference type="GO" id="GO:0005886">
    <property type="term" value="C:plasma membrane"/>
    <property type="evidence" value="ECO:0007669"/>
    <property type="project" value="UniProtKB-SubCell"/>
</dbReference>
<gene>
    <name evidence="11" type="ORF">MAIT1_03518</name>
</gene>
<feature type="transmembrane region" description="Helical" evidence="7">
    <location>
        <begin position="12"/>
        <end position="32"/>
    </location>
</feature>
<keyword evidence="7" id="KW-0812">Transmembrane</keyword>
<feature type="domain" description="Methyl-accepting transducer" evidence="8">
    <location>
        <begin position="391"/>
        <end position="634"/>
    </location>
</feature>
<dbReference type="PROSITE" id="PS50885">
    <property type="entry name" value="HAMP"/>
    <property type="match status" value="1"/>
</dbReference>
<keyword evidence="7" id="KW-1133">Transmembrane helix</keyword>
<dbReference type="Gene3D" id="3.30.450.290">
    <property type="match status" value="1"/>
</dbReference>
<dbReference type="SUPFAM" id="SSF58104">
    <property type="entry name" value="Methyl-accepting chemotaxis protein (MCP) signaling domain"/>
    <property type="match status" value="2"/>
</dbReference>
<dbReference type="InterPro" id="IPR004089">
    <property type="entry name" value="MCPsignal_dom"/>
</dbReference>
<keyword evidence="12" id="KW-1185">Reference proteome</keyword>
<dbReference type="EMBL" id="LVJN01000018">
    <property type="protein sequence ID" value="OSM05345.1"/>
    <property type="molecule type" value="Genomic_DNA"/>
</dbReference>
<reference evidence="11 12" key="1">
    <citation type="journal article" date="2016" name="BMC Genomics">
        <title>Combined genomic and structural analyses of a cultured magnetotactic bacterium reveals its niche adaptation to a dynamic environment.</title>
        <authorList>
            <person name="Araujo A.C."/>
            <person name="Morillo V."/>
            <person name="Cypriano J."/>
            <person name="Teixeira L.C."/>
            <person name="Leao P."/>
            <person name="Lyra S."/>
            <person name="Almeida L.G."/>
            <person name="Bazylinski D.A."/>
            <person name="Vasconcellos A.T."/>
            <person name="Abreu F."/>
            <person name="Lins U."/>
        </authorList>
    </citation>
    <scope>NUCLEOTIDE SEQUENCE [LARGE SCALE GENOMIC DNA]</scope>
    <source>
        <strain evidence="11 12">IT-1</strain>
    </source>
</reference>
<evidence type="ECO:0000256" key="1">
    <source>
        <dbReference type="ARBA" id="ARBA00004429"/>
    </source>
</evidence>
<dbReference type="Pfam" id="PF00672">
    <property type="entry name" value="HAMP"/>
    <property type="match status" value="1"/>
</dbReference>
<evidence type="ECO:0000256" key="5">
    <source>
        <dbReference type="PROSITE-ProRule" id="PRU00284"/>
    </source>
</evidence>
<dbReference type="PANTHER" id="PTHR32089:SF112">
    <property type="entry name" value="LYSOZYME-LIKE PROTEIN-RELATED"/>
    <property type="match status" value="1"/>
</dbReference>
<evidence type="ECO:0000259" key="10">
    <source>
        <dbReference type="PROSITE" id="PS50885"/>
    </source>
</evidence>
<evidence type="ECO:0000259" key="8">
    <source>
        <dbReference type="PROSITE" id="PS50111"/>
    </source>
</evidence>
<sequence>MNALRNLNFGTKIILATIVVVSVGFFLLFLFIKSAVETDAIDNIVAKSRELTSQADAAQKYVSKLAKDGNFKTELAADARKYLMDQGFKLDGSDNQQAIVKAVRNTAFYGTIPVVAGWTIGATKTEGFDKSWVFRVTKKQARNEANEATPLEREMLEQMDSEGLREIYRIVPKENGDGRELRYMRPVKMSKECLFCHGTIKDYADGGGVVDPIGMKMEGWHEGEQRGAFEIIADLNPVDDAVGFLVLEVLGLGVLVIALVSVVSFLMINNLAIKPVRNIRRLLSSVAAGDLTVTVPPAGVQDDIGQTVKATGDMVNSLREMFGVIKDNAVRLKDAAGNIAQVSDTLQDKASDMSSKANSVTSSAQSMSGGMETVSKATTLMSVNMNTIAAAADQMNSNMTTISAAAEEASINLSTVAAASEEASTSMTYVNDAAERTGSNVAAVAKALTEMTQSLVGVRKQCEAASDESQSARANGQANAEVMTKLTDSALEIGKVVDVINNIADQTNMLALNASIEAAGAGESGKGFAVVANEVKELARQTGEATHTISEQIDEIQDHSKDVARRAKEVNTIIERINDANQEILQAVDDQTAHVNEISNSMGQVRGEADEVNRRVGESSDGIAEVNRNVQEITTGITEVTRNVTEASQGVGEMTRNVSDVTKSSAEISKQVNEASEEAKSVLGNMTAVNDAAKEVSEIGQTAKQSSNTMGSIARSLDEALMKFKL</sequence>
<dbReference type="Pfam" id="PF11845">
    <property type="entry name" value="Tll0287-like"/>
    <property type="match status" value="1"/>
</dbReference>
<organism evidence="11 12">
    <name type="scientific">Magnetofaba australis IT-1</name>
    <dbReference type="NCBI Taxonomy" id="1434232"/>
    <lineage>
        <taxon>Bacteria</taxon>
        <taxon>Pseudomonadati</taxon>
        <taxon>Pseudomonadota</taxon>
        <taxon>Magnetococcia</taxon>
        <taxon>Magnetococcales</taxon>
        <taxon>Magnetococcaceae</taxon>
        <taxon>Magnetofaba</taxon>
    </lineage>
</organism>
<accession>A0A1Y2K984</accession>
<evidence type="ECO:0000256" key="6">
    <source>
        <dbReference type="SAM" id="MobiDB-lite"/>
    </source>
</evidence>
<dbReference type="InterPro" id="IPR000727">
    <property type="entry name" value="T_SNARE_dom"/>
</dbReference>
<keyword evidence="3 5" id="KW-0807">Transducer</keyword>
<dbReference type="AlphaFoldDB" id="A0A1Y2K984"/>
<evidence type="ECO:0000256" key="3">
    <source>
        <dbReference type="ARBA" id="ARBA00023224"/>
    </source>
</evidence>
<proteinExistence type="inferred from homology"/>
<keyword evidence="7" id="KW-0472">Membrane</keyword>
<evidence type="ECO:0000256" key="2">
    <source>
        <dbReference type="ARBA" id="ARBA00022519"/>
    </source>
</evidence>
<feature type="transmembrane region" description="Helical" evidence="7">
    <location>
        <begin position="249"/>
        <end position="273"/>
    </location>
</feature>
<dbReference type="InterPro" id="IPR021796">
    <property type="entry name" value="Tll0287-like_dom"/>
</dbReference>
<keyword evidence="2" id="KW-1003">Cell membrane</keyword>
<dbReference type="Gene3D" id="1.10.287.950">
    <property type="entry name" value="Methyl-accepting chemotaxis protein"/>
    <property type="match status" value="3"/>
</dbReference>
<dbReference type="Proteomes" id="UP000194003">
    <property type="component" value="Unassembled WGS sequence"/>
</dbReference>
<dbReference type="InterPro" id="IPR003660">
    <property type="entry name" value="HAMP_dom"/>
</dbReference>
<dbReference type="OrthoDB" id="8482111at2"/>
<dbReference type="PROSITE" id="PS50192">
    <property type="entry name" value="T_SNARE"/>
    <property type="match status" value="1"/>
</dbReference>
<feature type="domain" description="T-SNARE coiled-coil homology" evidence="9">
    <location>
        <begin position="557"/>
        <end position="619"/>
    </location>
</feature>
<comment type="caution">
    <text evidence="11">The sequence shown here is derived from an EMBL/GenBank/DDBJ whole genome shotgun (WGS) entry which is preliminary data.</text>
</comment>
<dbReference type="SMART" id="SM00283">
    <property type="entry name" value="MA"/>
    <property type="match status" value="1"/>
</dbReference>
<dbReference type="STRING" id="1434232.MAIT1_03518"/>
<feature type="region of interest" description="Disordered" evidence="6">
    <location>
        <begin position="350"/>
        <end position="370"/>
    </location>
</feature>
<evidence type="ECO:0000313" key="11">
    <source>
        <dbReference type="EMBL" id="OSM05345.1"/>
    </source>
</evidence>
<dbReference type="Pfam" id="PF00015">
    <property type="entry name" value="MCPsignal"/>
    <property type="match status" value="1"/>
</dbReference>
<comment type="similarity">
    <text evidence="4">Belongs to the methyl-accepting chemotaxis (MCP) protein family.</text>
</comment>
<dbReference type="GO" id="GO:0007165">
    <property type="term" value="P:signal transduction"/>
    <property type="evidence" value="ECO:0007669"/>
    <property type="project" value="UniProtKB-KW"/>
</dbReference>
<feature type="compositionally biased region" description="Polar residues" evidence="6">
    <location>
        <begin position="352"/>
        <end position="368"/>
    </location>
</feature>
<dbReference type="SUPFAM" id="SSF158472">
    <property type="entry name" value="HAMP domain-like"/>
    <property type="match status" value="1"/>
</dbReference>